<protein>
    <submittedName>
        <fullName evidence="7">SUN2 protein</fullName>
    </submittedName>
</protein>
<evidence type="ECO:0000256" key="4">
    <source>
        <dbReference type="ARBA" id="ARBA00023136"/>
    </source>
</evidence>
<comment type="caution">
    <text evidence="7">The sequence shown here is derived from an EMBL/GenBank/DDBJ whole genome shotgun (WGS) entry which is preliminary data.</text>
</comment>
<sequence length="136" mass="15170">PDNHPGNCRLIAGSQGQVFIKLSAAIILRAITINHATPNSISSAPKDFAVYVTHYLVFFTLIFLYGLKEEDEEKEILPGQFTFMAGQNPSQTFQVKNEQSGFISHVRLHVLSNWGNPEYMCVYQISVHGDPAHHGD</sequence>
<dbReference type="OrthoDB" id="9119815at2759"/>
<dbReference type="Pfam" id="PF07738">
    <property type="entry name" value="Sad1_UNC"/>
    <property type="match status" value="2"/>
</dbReference>
<feature type="non-terminal residue" evidence="7">
    <location>
        <position position="1"/>
    </location>
</feature>
<evidence type="ECO:0000313" key="7">
    <source>
        <dbReference type="EMBL" id="NXL83600.1"/>
    </source>
</evidence>
<feature type="transmembrane region" description="Helical" evidence="5">
    <location>
        <begin position="48"/>
        <end position="67"/>
    </location>
</feature>
<dbReference type="PROSITE" id="PS51469">
    <property type="entry name" value="SUN"/>
    <property type="match status" value="1"/>
</dbReference>
<reference evidence="7 8" key="1">
    <citation type="submission" date="2019-09" db="EMBL/GenBank/DDBJ databases">
        <title>Bird 10,000 Genomes (B10K) Project - Family phase.</title>
        <authorList>
            <person name="Zhang G."/>
        </authorList>
    </citation>
    <scope>NUCLEOTIDE SEQUENCE [LARGE SCALE GENOMIC DNA]</scope>
    <source>
        <strain evidence="7">B10K-DU-001-39</strain>
        <tissue evidence="7">Muscle</tissue>
    </source>
</reference>
<dbReference type="InterPro" id="IPR045119">
    <property type="entry name" value="SUN1-5"/>
</dbReference>
<dbReference type="EMBL" id="VXAV01000665">
    <property type="protein sequence ID" value="NXL83600.1"/>
    <property type="molecule type" value="Genomic_DNA"/>
</dbReference>
<evidence type="ECO:0000256" key="2">
    <source>
        <dbReference type="ARBA" id="ARBA00022692"/>
    </source>
</evidence>
<evidence type="ECO:0000313" key="8">
    <source>
        <dbReference type="Proteomes" id="UP000562322"/>
    </source>
</evidence>
<dbReference type="PANTHER" id="PTHR12911:SF24">
    <property type="entry name" value="SUN DOMAIN-CONTAINING PROTEIN 3"/>
    <property type="match status" value="1"/>
</dbReference>
<feature type="non-terminal residue" evidence="7">
    <location>
        <position position="136"/>
    </location>
</feature>
<feature type="domain" description="SUN" evidence="6">
    <location>
        <begin position="1"/>
        <end position="132"/>
    </location>
</feature>
<dbReference type="InterPro" id="IPR012919">
    <property type="entry name" value="SUN_dom"/>
</dbReference>
<dbReference type="Proteomes" id="UP000562322">
    <property type="component" value="Unassembled WGS sequence"/>
</dbReference>
<evidence type="ECO:0000256" key="5">
    <source>
        <dbReference type="SAM" id="Phobius"/>
    </source>
</evidence>
<keyword evidence="2 5" id="KW-0812">Transmembrane</keyword>
<organism evidence="7 8">
    <name type="scientific">Alectura lathami</name>
    <name type="common">Australian brush turkey</name>
    <dbReference type="NCBI Taxonomy" id="81907"/>
    <lineage>
        <taxon>Eukaryota</taxon>
        <taxon>Metazoa</taxon>
        <taxon>Chordata</taxon>
        <taxon>Craniata</taxon>
        <taxon>Vertebrata</taxon>
        <taxon>Euteleostomi</taxon>
        <taxon>Archelosauria</taxon>
        <taxon>Archosauria</taxon>
        <taxon>Dinosauria</taxon>
        <taxon>Saurischia</taxon>
        <taxon>Theropoda</taxon>
        <taxon>Coelurosauria</taxon>
        <taxon>Aves</taxon>
        <taxon>Neognathae</taxon>
        <taxon>Galloanserae</taxon>
        <taxon>Galliformes</taxon>
        <taxon>Megapodiidae</taxon>
        <taxon>Alectura</taxon>
    </lineage>
</organism>
<proteinExistence type="predicted"/>
<evidence type="ECO:0000256" key="3">
    <source>
        <dbReference type="ARBA" id="ARBA00022989"/>
    </source>
</evidence>
<name>A0A7L0VXF6_ALELA</name>
<dbReference type="Gene3D" id="2.60.120.260">
    <property type="entry name" value="Galactose-binding domain-like"/>
    <property type="match status" value="1"/>
</dbReference>
<dbReference type="GO" id="GO:0005637">
    <property type="term" value="C:nuclear inner membrane"/>
    <property type="evidence" value="ECO:0007669"/>
    <property type="project" value="UniProtKB-SubCell"/>
</dbReference>
<dbReference type="AlphaFoldDB" id="A0A7L0VXF6"/>
<dbReference type="GO" id="GO:0043495">
    <property type="term" value="F:protein-membrane adaptor activity"/>
    <property type="evidence" value="ECO:0007669"/>
    <property type="project" value="TreeGrafter"/>
</dbReference>
<keyword evidence="3 5" id="KW-1133">Transmembrane helix</keyword>
<gene>
    <name evidence="7" type="primary">Sun2</name>
    <name evidence="7" type="ORF">ALELAT_R09849</name>
</gene>
<comment type="subcellular location">
    <subcellularLocation>
        <location evidence="1">Nucleus inner membrane</location>
    </subcellularLocation>
</comment>
<keyword evidence="8" id="KW-1185">Reference proteome</keyword>
<evidence type="ECO:0000256" key="1">
    <source>
        <dbReference type="ARBA" id="ARBA00004540"/>
    </source>
</evidence>
<dbReference type="GO" id="GO:0034993">
    <property type="term" value="C:meiotic nuclear membrane microtubule tethering complex"/>
    <property type="evidence" value="ECO:0007669"/>
    <property type="project" value="TreeGrafter"/>
</dbReference>
<dbReference type="PANTHER" id="PTHR12911">
    <property type="entry name" value="SAD1/UNC-84-LIKE PROTEIN-RELATED"/>
    <property type="match status" value="1"/>
</dbReference>
<keyword evidence="4 5" id="KW-0472">Membrane</keyword>
<accession>A0A7L0VXF6</accession>
<evidence type="ECO:0000259" key="6">
    <source>
        <dbReference type="PROSITE" id="PS51469"/>
    </source>
</evidence>